<proteinExistence type="predicted"/>
<dbReference type="AlphaFoldDB" id="E4ZCN9"/>
<organism evidence="1 2">
    <name type="scientific">Neisseria lactamica (strain 020-06)</name>
    <dbReference type="NCBI Taxonomy" id="489653"/>
    <lineage>
        <taxon>Bacteria</taxon>
        <taxon>Pseudomonadati</taxon>
        <taxon>Pseudomonadota</taxon>
        <taxon>Betaproteobacteria</taxon>
        <taxon>Neisseriales</taxon>
        <taxon>Neisseriaceae</taxon>
        <taxon>Neisseria</taxon>
    </lineage>
</organism>
<dbReference type="HOGENOM" id="CLU_1957229_0_0_4"/>
<evidence type="ECO:0000313" key="2">
    <source>
        <dbReference type="Proteomes" id="UP000008723"/>
    </source>
</evidence>
<evidence type="ECO:0000313" key="1">
    <source>
        <dbReference type="EMBL" id="CBN87121.1"/>
    </source>
</evidence>
<dbReference type="RefSeq" id="WP_013448820.1">
    <property type="nucleotide sequence ID" value="NC_014752.1"/>
</dbReference>
<dbReference type="KEGG" id="nla:NLA_8910"/>
<dbReference type="Gene3D" id="1.10.3510.10">
    <property type="entry name" value="NMB0513-like"/>
    <property type="match status" value="1"/>
</dbReference>
<gene>
    <name evidence="1" type="ordered locus">NLA_8910</name>
</gene>
<dbReference type="eggNOG" id="COG3792">
    <property type="taxonomic scope" value="Bacteria"/>
</dbReference>
<dbReference type="InterPro" id="IPR023138">
    <property type="entry name" value="NMB0513-like_sf"/>
</dbReference>
<evidence type="ECO:0008006" key="3">
    <source>
        <dbReference type="Google" id="ProtNLM"/>
    </source>
</evidence>
<protein>
    <recommendedName>
        <fullName evidence="3">DUF596 domain-containing protein</fullName>
    </recommendedName>
</protein>
<name>E4ZCN9_NEIL0</name>
<dbReference type="EMBL" id="FN995097">
    <property type="protein sequence ID" value="CBN87121.1"/>
    <property type="molecule type" value="Genomic_DNA"/>
</dbReference>
<reference evidence="1 2" key="1">
    <citation type="journal article" date="2010" name="BMC Genomics">
        <title>Independent evolution of the core and accessory gene sets in the genus Neisseria: insights gained from the genome of Neisseria lactamica isolate 020-06.</title>
        <authorList>
            <person name="Bennett J.S."/>
            <person name="Bentley S.D."/>
            <person name="Vernikos G.S."/>
            <person name="Quail M.A."/>
            <person name="Cherevach I."/>
            <person name="White B."/>
            <person name="Parkhill J."/>
            <person name="Maiden M.C."/>
        </authorList>
    </citation>
    <scope>NUCLEOTIDE SEQUENCE [LARGE SCALE GENOMIC DNA]</scope>
    <source>
        <strain evidence="1 2">020-06</strain>
    </source>
</reference>
<accession>E4ZCN9</accession>
<dbReference type="Proteomes" id="UP000008723">
    <property type="component" value="Chromosome"/>
</dbReference>
<dbReference type="SUPFAM" id="SSF160472">
    <property type="entry name" value="NMB0513-like"/>
    <property type="match status" value="1"/>
</dbReference>
<sequence>MDMKLKYELLKRCEFLGDIFNEYKDYLNLDIQNPLLEMNFFKFLEELLVDGVIELCDYRENPKKILTGSPKTQVDELRKIWPKDVDEMRLYFPDNPWYYVEWFWWRATCPIELAQLPKIEIYEEQMKQA</sequence>